<feature type="non-terminal residue" evidence="1">
    <location>
        <position position="67"/>
    </location>
</feature>
<accession>A0A428NBI5</accession>
<protein>
    <submittedName>
        <fullName evidence="1">Uncharacterized protein</fullName>
    </submittedName>
</protein>
<sequence length="67" mass="7700">MSDCVSGFREAGCVRAATIATLERWDRRGRLGEFTLFQPGSERLAISVEWEFHETKDAEEQLRRLLA</sequence>
<comment type="caution">
    <text evidence="1">The sequence shown here is derived from an EMBL/GenBank/DDBJ whole genome shotgun (WGS) entry which is preliminary data.</text>
</comment>
<gene>
    <name evidence="1" type="ORF">CEP54_016431</name>
</gene>
<keyword evidence="2" id="KW-1185">Reference proteome</keyword>
<name>A0A428NBI5_9HYPO</name>
<proteinExistence type="predicted"/>
<dbReference type="EMBL" id="NKCI01000993">
    <property type="protein sequence ID" value="RSL38099.1"/>
    <property type="molecule type" value="Genomic_DNA"/>
</dbReference>
<organism evidence="1 2">
    <name type="scientific">Fusarium duplospermum</name>
    <dbReference type="NCBI Taxonomy" id="1325734"/>
    <lineage>
        <taxon>Eukaryota</taxon>
        <taxon>Fungi</taxon>
        <taxon>Dikarya</taxon>
        <taxon>Ascomycota</taxon>
        <taxon>Pezizomycotina</taxon>
        <taxon>Sordariomycetes</taxon>
        <taxon>Hypocreomycetidae</taxon>
        <taxon>Hypocreales</taxon>
        <taxon>Nectriaceae</taxon>
        <taxon>Fusarium</taxon>
        <taxon>Fusarium solani species complex</taxon>
    </lineage>
</organism>
<reference evidence="1 2" key="1">
    <citation type="submission" date="2017-06" db="EMBL/GenBank/DDBJ databases">
        <title>Comparative genomic analysis of Ambrosia Fusariam Clade fungi.</title>
        <authorList>
            <person name="Stajich J.E."/>
            <person name="Carrillo J."/>
            <person name="Kijimoto T."/>
            <person name="Eskalen A."/>
            <person name="O'Donnell K."/>
            <person name="Kasson M."/>
        </authorList>
    </citation>
    <scope>NUCLEOTIDE SEQUENCE [LARGE SCALE GENOMIC DNA]</scope>
    <source>
        <strain evidence="1 2">NRRL62584</strain>
    </source>
</reference>
<dbReference type="AlphaFoldDB" id="A0A428NBI5"/>
<dbReference type="Proteomes" id="UP000288168">
    <property type="component" value="Unassembled WGS sequence"/>
</dbReference>
<evidence type="ECO:0000313" key="1">
    <source>
        <dbReference type="EMBL" id="RSL38099.1"/>
    </source>
</evidence>
<evidence type="ECO:0000313" key="2">
    <source>
        <dbReference type="Proteomes" id="UP000288168"/>
    </source>
</evidence>